<feature type="compositionally biased region" description="Polar residues" evidence="1">
    <location>
        <begin position="588"/>
        <end position="603"/>
    </location>
</feature>
<feature type="compositionally biased region" description="Pro residues" evidence="1">
    <location>
        <begin position="725"/>
        <end position="743"/>
    </location>
</feature>
<proteinExistence type="predicted"/>
<name>A0ABR1Y1P9_9PEZI</name>
<feature type="compositionally biased region" description="Acidic residues" evidence="1">
    <location>
        <begin position="197"/>
        <end position="222"/>
    </location>
</feature>
<feature type="compositionally biased region" description="Polar residues" evidence="1">
    <location>
        <begin position="836"/>
        <end position="852"/>
    </location>
</feature>
<keyword evidence="3" id="KW-1185">Reference proteome</keyword>
<feature type="compositionally biased region" description="Low complexity" evidence="1">
    <location>
        <begin position="715"/>
        <end position="724"/>
    </location>
</feature>
<reference evidence="2 3" key="1">
    <citation type="journal article" date="2022" name="G3 (Bethesda)">
        <title>Enemy or ally: a genomic approach to elucidate the lifestyle of Phyllosticta citrichinaensis.</title>
        <authorList>
            <person name="Buijs V.A."/>
            <person name="Groenewald J.Z."/>
            <person name="Haridas S."/>
            <person name="LaButti K.M."/>
            <person name="Lipzen A."/>
            <person name="Martin F.M."/>
            <person name="Barry K."/>
            <person name="Grigoriev I.V."/>
            <person name="Crous P.W."/>
            <person name="Seidl M.F."/>
        </authorList>
    </citation>
    <scope>NUCLEOTIDE SEQUENCE [LARGE SCALE GENOMIC DNA]</scope>
    <source>
        <strain evidence="2 3">CBS 129764</strain>
    </source>
</reference>
<evidence type="ECO:0000256" key="1">
    <source>
        <dbReference type="SAM" id="MobiDB-lite"/>
    </source>
</evidence>
<dbReference type="Proteomes" id="UP001456524">
    <property type="component" value="Unassembled WGS sequence"/>
</dbReference>
<protein>
    <submittedName>
        <fullName evidence="2">Uncharacterized protein</fullName>
    </submittedName>
</protein>
<feature type="region of interest" description="Disordered" evidence="1">
    <location>
        <begin position="819"/>
        <end position="863"/>
    </location>
</feature>
<feature type="compositionally biased region" description="Basic and acidic residues" evidence="1">
    <location>
        <begin position="187"/>
        <end position="196"/>
    </location>
</feature>
<evidence type="ECO:0000313" key="3">
    <source>
        <dbReference type="Proteomes" id="UP001456524"/>
    </source>
</evidence>
<feature type="compositionally biased region" description="Basic and acidic residues" evidence="1">
    <location>
        <begin position="250"/>
        <end position="264"/>
    </location>
</feature>
<organism evidence="2 3">
    <name type="scientific">Phyllosticta citrichinensis</name>
    <dbReference type="NCBI Taxonomy" id="1130410"/>
    <lineage>
        <taxon>Eukaryota</taxon>
        <taxon>Fungi</taxon>
        <taxon>Dikarya</taxon>
        <taxon>Ascomycota</taxon>
        <taxon>Pezizomycotina</taxon>
        <taxon>Dothideomycetes</taxon>
        <taxon>Dothideomycetes incertae sedis</taxon>
        <taxon>Botryosphaeriales</taxon>
        <taxon>Phyllostictaceae</taxon>
        <taxon>Phyllosticta</taxon>
    </lineage>
</organism>
<feature type="compositionally biased region" description="Polar residues" evidence="1">
    <location>
        <begin position="746"/>
        <end position="766"/>
    </location>
</feature>
<feature type="region of interest" description="Disordered" evidence="1">
    <location>
        <begin position="661"/>
        <end position="774"/>
    </location>
</feature>
<gene>
    <name evidence="2" type="ORF">IWX90DRAFT_483192</name>
</gene>
<feature type="region of interest" description="Disordered" evidence="1">
    <location>
        <begin position="423"/>
        <end position="619"/>
    </location>
</feature>
<feature type="compositionally biased region" description="Basic and acidic residues" evidence="1">
    <location>
        <begin position="696"/>
        <end position="714"/>
    </location>
</feature>
<feature type="compositionally biased region" description="Basic residues" evidence="1">
    <location>
        <begin position="231"/>
        <end position="249"/>
    </location>
</feature>
<accession>A0ABR1Y1P9</accession>
<evidence type="ECO:0000313" key="2">
    <source>
        <dbReference type="EMBL" id="KAK8175065.1"/>
    </source>
</evidence>
<sequence length="863" mass="97292">MNQTTILTQKRYAHVSRNNLRNSLRQSLPVLNKSLLSSPKHTYGSIRANGYRPLGSATEEFPLPRLVKETRFTDVAHKDEREPDLVLRVNVYPTISDFRSLEGVLIELQGSSKRFCEQIIGAVDPRPELMLYIRYRLRNSPFSIKYALLNQQKRWINEWQESYFDSACQKCTKSLEDSSDRLDKVMAEGEQRKQSELEEEQEEEEEDELGETGDDEMEEDEEVLNKADNKKNRRGKKSQRARLEKKLRKAKEDKDDAKFGERNRRPLYPSPPQSDAATLVPGMEFEDEEDWIVYSDKRTRPSRASNAPVVDAESAIKEELEEAAQEPVIKLPPAISNTDEQALQSKDFNVQDSNSNSNAPPDQGLEEPLPSPVIRLPPSAANSEDDSQEALSSPVEQPFSFAASKEIYLGDDQEFVVVRLPSYVAPSTPKKEDAGEWDEVSGTKDKRQVKNARTKSPIRSPGTPDTHSQEPPPLFPGAPQRSPVQTSGASSITDVASQIQEENMSETMGTLSNDEQLDVQERMSPSRSGTRRHSPIQTSEAYSKTDAASQNQEEDMSETLSAFSNDEQLEVQESMSPSRSGTRRRSPVQASEASSKTHVASQIQEEDMSETLSTLSDDEQLDIREWIRKREEALTEEIRQMEEEFAAKNFSKYYDAALHTSHGNRRASDPGPFSPHFSRTTTSDHKPAPLGLSSGLDDKETVKSVESESEKGEETSSSNPGKTLIPPPGLGPPDPQNMPPGFPSPKCQNKPPSRSKPNPQNPSQNVYHQPYYQYPQPLQYDPAYGFQPTGYMGFYGQYPQQQMYEMPLHLALNQQHLFDPNQPAVQWPTDDGTDPAQENPSYPAQENPSYPAQENPLYPHHWQ</sequence>
<feature type="region of interest" description="Disordered" evidence="1">
    <location>
        <begin position="187"/>
        <end position="397"/>
    </location>
</feature>
<dbReference type="EMBL" id="JBBWUH010000002">
    <property type="protein sequence ID" value="KAK8175065.1"/>
    <property type="molecule type" value="Genomic_DNA"/>
</dbReference>
<feature type="compositionally biased region" description="Polar residues" evidence="1">
    <location>
        <begin position="335"/>
        <end position="360"/>
    </location>
</feature>
<comment type="caution">
    <text evidence="2">The sequence shown here is derived from an EMBL/GenBank/DDBJ whole genome shotgun (WGS) entry which is preliminary data.</text>
</comment>
<feature type="compositionally biased region" description="Polar residues" evidence="1">
    <location>
        <begin position="535"/>
        <end position="551"/>
    </location>
</feature>
<feature type="compositionally biased region" description="Polar residues" evidence="1">
    <location>
        <begin position="482"/>
        <end position="514"/>
    </location>
</feature>